<keyword evidence="3 5" id="KW-1133">Transmembrane helix</keyword>
<comment type="subcellular location">
    <subcellularLocation>
        <location evidence="1">Endomembrane system</location>
        <topology evidence="1">Multi-pass membrane protein</topology>
    </subcellularLocation>
    <subcellularLocation>
        <location evidence="5">Endoplasmic reticulum membrane</location>
    </subcellularLocation>
</comment>
<comment type="catalytic activity">
    <reaction evidence="5">
        <text>a di-trans,poly-cis-dolichal + NADP(+) = a di-trans,poly-cis-polyprenal + NADPH + H(+)</text>
        <dbReference type="Rhea" id="RHEA:80727"/>
        <dbReference type="Rhea" id="RHEA-COMP:19536"/>
        <dbReference type="Rhea" id="RHEA-COMP:19537"/>
        <dbReference type="ChEBI" id="CHEBI:15378"/>
        <dbReference type="ChEBI" id="CHEBI:57783"/>
        <dbReference type="ChEBI" id="CHEBI:58349"/>
        <dbReference type="ChEBI" id="CHEBI:231623"/>
        <dbReference type="ChEBI" id="CHEBI:231637"/>
        <dbReference type="EC" id="1.3.1.94"/>
    </reaction>
    <physiologicalReaction direction="right-to-left" evidence="5">
        <dbReference type="Rhea" id="RHEA:80729"/>
    </physiologicalReaction>
</comment>
<dbReference type="PROSITE" id="PS50244">
    <property type="entry name" value="S5A_REDUCTASE"/>
    <property type="match status" value="1"/>
</dbReference>
<dbReference type="GO" id="GO:0016095">
    <property type="term" value="P:polyprenol catabolic process"/>
    <property type="evidence" value="ECO:0007669"/>
    <property type="project" value="UniProtKB-UniRule"/>
</dbReference>
<keyword evidence="4 5" id="KW-0472">Membrane</keyword>
<feature type="transmembrane region" description="Helical" evidence="5">
    <location>
        <begin position="153"/>
        <end position="173"/>
    </location>
</feature>
<evidence type="ECO:0000313" key="8">
    <source>
        <dbReference type="Proteomes" id="UP000700596"/>
    </source>
</evidence>
<feature type="transmembrane region" description="Helical" evidence="5">
    <location>
        <begin position="114"/>
        <end position="132"/>
    </location>
</feature>
<keyword evidence="5" id="KW-0521">NADP</keyword>
<dbReference type="EC" id="1.3.1.94" evidence="5"/>
<evidence type="ECO:0000256" key="1">
    <source>
        <dbReference type="ARBA" id="ARBA00004127"/>
    </source>
</evidence>
<feature type="transmembrane region" description="Helical" evidence="5">
    <location>
        <begin position="82"/>
        <end position="102"/>
    </location>
</feature>
<dbReference type="InterPro" id="IPR001104">
    <property type="entry name" value="3-oxo-5_a-steroid_4-DH_C"/>
</dbReference>
<dbReference type="GO" id="GO:0006488">
    <property type="term" value="P:dolichol-linked oligosaccharide biosynthetic process"/>
    <property type="evidence" value="ECO:0007669"/>
    <property type="project" value="UniProtKB-UniRule"/>
</dbReference>
<keyword evidence="5" id="KW-0256">Endoplasmic reticulum</keyword>
<evidence type="ECO:0000256" key="5">
    <source>
        <dbReference type="RuleBase" id="RU367081"/>
    </source>
</evidence>
<comment type="similarity">
    <text evidence="5">Belongs to the steroid 5-alpha reductase family. Polyprenal reductase subfamily.</text>
</comment>
<comment type="function">
    <text evidence="5">Plays a key role in early steps of protein N-linked glycosylation by being involved in the conversion of polyprenol into dolichol. Acts as a polyprenal reductase that mediates the reduction of polyprenal into dolichal in a NADP-dependent mechanism. Dolichols are required for the synthesis of dolichol-linked monosaccharides and the oligosaccharide precursor used for N-glycosylation.</text>
</comment>
<dbReference type="PANTHER" id="PTHR14624">
    <property type="entry name" value="DFG10 PROTEIN"/>
    <property type="match status" value="1"/>
</dbReference>
<name>A0A9P9IW04_9PLEO</name>
<evidence type="ECO:0000259" key="6">
    <source>
        <dbReference type="Pfam" id="PF02544"/>
    </source>
</evidence>
<dbReference type="InterPro" id="IPR039698">
    <property type="entry name" value="Dfg10/SRD5A3"/>
</dbReference>
<evidence type="ECO:0000256" key="3">
    <source>
        <dbReference type="ARBA" id="ARBA00022989"/>
    </source>
</evidence>
<gene>
    <name evidence="7" type="ORF">B0J11DRAFT_518907</name>
</gene>
<proteinExistence type="inferred from homology"/>
<dbReference type="GO" id="GO:0102389">
    <property type="term" value="F:polyprenol reductase activity"/>
    <property type="evidence" value="ECO:0007669"/>
    <property type="project" value="UniProtKB-UniRule"/>
</dbReference>
<dbReference type="PANTHER" id="PTHR14624:SF0">
    <property type="entry name" value="POLYPRENOL REDUCTASE"/>
    <property type="match status" value="1"/>
</dbReference>
<dbReference type="GO" id="GO:0003865">
    <property type="term" value="F:3-oxo-5-alpha-steroid 4-dehydrogenase activity"/>
    <property type="evidence" value="ECO:0007669"/>
    <property type="project" value="TreeGrafter"/>
</dbReference>
<comment type="pathway">
    <text evidence="5">Protein modification; protein glycosylation.</text>
</comment>
<feature type="domain" description="3-oxo-5-alpha-steroid 4-dehydrogenase C-terminal" evidence="6">
    <location>
        <begin position="178"/>
        <end position="319"/>
    </location>
</feature>
<evidence type="ECO:0000256" key="4">
    <source>
        <dbReference type="ARBA" id="ARBA00023136"/>
    </source>
</evidence>
<organism evidence="7 8">
    <name type="scientific">Dendryphion nanum</name>
    <dbReference type="NCBI Taxonomy" id="256645"/>
    <lineage>
        <taxon>Eukaryota</taxon>
        <taxon>Fungi</taxon>
        <taxon>Dikarya</taxon>
        <taxon>Ascomycota</taxon>
        <taxon>Pezizomycotina</taxon>
        <taxon>Dothideomycetes</taxon>
        <taxon>Pleosporomycetidae</taxon>
        <taxon>Pleosporales</taxon>
        <taxon>Torulaceae</taxon>
        <taxon>Dendryphion</taxon>
    </lineage>
</organism>
<feature type="transmembrane region" description="Helical" evidence="5">
    <location>
        <begin position="277"/>
        <end position="299"/>
    </location>
</feature>
<accession>A0A9P9IW04</accession>
<protein>
    <recommendedName>
        <fullName evidence="5">Polyprenal reductase</fullName>
        <ecNumber evidence="5">1.3.1.94</ecNumber>
    </recommendedName>
</protein>
<keyword evidence="8" id="KW-1185">Reference proteome</keyword>
<dbReference type="EMBL" id="JAGMWT010000002">
    <property type="protein sequence ID" value="KAH7135662.1"/>
    <property type="molecule type" value="Genomic_DNA"/>
</dbReference>
<keyword evidence="5" id="KW-0560">Oxidoreductase</keyword>
<feature type="transmembrane region" description="Helical" evidence="5">
    <location>
        <begin position="14"/>
        <end position="36"/>
    </location>
</feature>
<reference evidence="7" key="1">
    <citation type="journal article" date="2021" name="Nat. Commun.">
        <title>Genetic determinants of endophytism in the Arabidopsis root mycobiome.</title>
        <authorList>
            <person name="Mesny F."/>
            <person name="Miyauchi S."/>
            <person name="Thiergart T."/>
            <person name="Pickel B."/>
            <person name="Atanasova L."/>
            <person name="Karlsson M."/>
            <person name="Huettel B."/>
            <person name="Barry K.W."/>
            <person name="Haridas S."/>
            <person name="Chen C."/>
            <person name="Bauer D."/>
            <person name="Andreopoulos W."/>
            <person name="Pangilinan J."/>
            <person name="LaButti K."/>
            <person name="Riley R."/>
            <person name="Lipzen A."/>
            <person name="Clum A."/>
            <person name="Drula E."/>
            <person name="Henrissat B."/>
            <person name="Kohler A."/>
            <person name="Grigoriev I.V."/>
            <person name="Martin F.M."/>
            <person name="Hacquard S."/>
        </authorList>
    </citation>
    <scope>NUCLEOTIDE SEQUENCE</scope>
    <source>
        <strain evidence="7">MPI-CAGE-CH-0243</strain>
    </source>
</reference>
<sequence length="319" mass="35907">MDSPGFWRLLDPVLLLRTFYLAASALILVIQVLPALRTRFLAYGSRATLISESNSASEPSQPVALSSRLLDFVASITVPHNYFTHFYVVSVLSSVFWIWLLWLSDRESIQPSWNLAGAEAATVGLAQLLMLLQGTRRLFESYTYTSSSKSEMWFGHWILGLVYYLVTNIAVWIEGAAAFQGRISGTWHQSEDVTSPAQATIGWKWAILIPAILTAHILQHSYHSYLYRLRTEHTTYQLPSHPLFPNLLCPHYTCEVAIYLLLSLLAAPAGHAVNWTLLSSAMFVLVNLGVTASGTKVWYLEKFGAEKVRGRARMVPWVW</sequence>
<dbReference type="OrthoDB" id="541710at2759"/>
<dbReference type="GO" id="GO:0005789">
    <property type="term" value="C:endoplasmic reticulum membrane"/>
    <property type="evidence" value="ECO:0007669"/>
    <property type="project" value="UniProtKB-SubCell"/>
</dbReference>
<keyword evidence="2 5" id="KW-0812">Transmembrane</keyword>
<dbReference type="AlphaFoldDB" id="A0A9P9IW04"/>
<dbReference type="Pfam" id="PF02544">
    <property type="entry name" value="Steroid_dh"/>
    <property type="match status" value="1"/>
</dbReference>
<dbReference type="Proteomes" id="UP000700596">
    <property type="component" value="Unassembled WGS sequence"/>
</dbReference>
<dbReference type="GO" id="GO:0160198">
    <property type="term" value="F:polyprenal reductase activity"/>
    <property type="evidence" value="ECO:0007669"/>
    <property type="project" value="UniProtKB-EC"/>
</dbReference>
<evidence type="ECO:0000256" key="2">
    <source>
        <dbReference type="ARBA" id="ARBA00022692"/>
    </source>
</evidence>
<evidence type="ECO:0000313" key="7">
    <source>
        <dbReference type="EMBL" id="KAH7135662.1"/>
    </source>
</evidence>
<comment type="caution">
    <text evidence="7">The sequence shown here is derived from an EMBL/GenBank/DDBJ whole genome shotgun (WGS) entry which is preliminary data.</text>
</comment>